<keyword evidence="2" id="KW-1185">Reference proteome</keyword>
<sequence length="324" mass="36269">MKSADTEPGRGNVNRGCEPATFACGRCGQFFAWEDRLMLADLAVCDACSDSFGLCVDCNAWTLLSELDENSCTPCRRAALPIHAYGYKPEPVFFGTGSKLFLGLELELNLEDRSCDLPALAGACLQILPYCYAKKDRSIRYGFELVSHPATLNYHRAAWVQALPAWNRIRQTHRFCCAGQTGMHVHLSKAFFSAAELASLVYFCSQPTNRRFLATIAQRPLGHWARSEAVGIKQALSGEYDRYRVLNCNPAATVELRLFNGSDRWEDILKNLEFAAGIAHWIKRADRRTGADYRYFLEWLLGDPQPSADYACLSAFVSQHLDAL</sequence>
<dbReference type="Proteomes" id="UP001524569">
    <property type="component" value="Unassembled WGS sequence"/>
</dbReference>
<accession>A0ABT1UCC6</accession>
<dbReference type="EMBL" id="JANIBM010000001">
    <property type="protein sequence ID" value="MCQ8179666.1"/>
    <property type="molecule type" value="Genomic_DNA"/>
</dbReference>
<evidence type="ECO:0000313" key="1">
    <source>
        <dbReference type="EMBL" id="MCQ8179666.1"/>
    </source>
</evidence>
<organism evidence="1 2">
    <name type="scientific">Methylomonas aurea</name>
    <dbReference type="NCBI Taxonomy" id="2952224"/>
    <lineage>
        <taxon>Bacteria</taxon>
        <taxon>Pseudomonadati</taxon>
        <taxon>Pseudomonadota</taxon>
        <taxon>Gammaproteobacteria</taxon>
        <taxon>Methylococcales</taxon>
        <taxon>Methylococcaceae</taxon>
        <taxon>Methylomonas</taxon>
    </lineage>
</organism>
<comment type="caution">
    <text evidence="1">The sequence shown here is derived from an EMBL/GenBank/DDBJ whole genome shotgun (WGS) entry which is preliminary data.</text>
</comment>
<evidence type="ECO:0000313" key="2">
    <source>
        <dbReference type="Proteomes" id="UP001524569"/>
    </source>
</evidence>
<dbReference type="RefSeq" id="WP_256609047.1">
    <property type="nucleotide sequence ID" value="NZ_JANIBM010000001.1"/>
</dbReference>
<reference evidence="1 2" key="1">
    <citation type="submission" date="2022-07" db="EMBL/GenBank/DDBJ databases">
        <title>Methylomonas rivi sp. nov., Methylomonas rosea sp. nov., Methylomonas aureus sp. nov. and Methylomonas subterranea sp. nov., four novel methanotrophs isolated from a freshwater creek and the deep terrestrial subsurface.</title>
        <authorList>
            <person name="Abin C."/>
            <person name="Sankaranarayanan K."/>
            <person name="Garner C."/>
            <person name="Sindelar R."/>
            <person name="Kotary K."/>
            <person name="Garner R."/>
            <person name="Barclay S."/>
            <person name="Lawson P."/>
            <person name="Krumholz L."/>
        </authorList>
    </citation>
    <scope>NUCLEOTIDE SEQUENCE [LARGE SCALE GENOMIC DNA]</scope>
    <source>
        <strain evidence="1 2">SURF-1</strain>
    </source>
</reference>
<gene>
    <name evidence="1" type="ORF">NP603_00970</name>
</gene>
<proteinExistence type="predicted"/>
<protein>
    <submittedName>
        <fullName evidence="1">Amidoligase family protein</fullName>
    </submittedName>
</protein>
<name>A0ABT1UCC6_9GAMM</name>